<name>A0A8H7J897_9PLEO</name>
<dbReference type="CDD" id="cd18186">
    <property type="entry name" value="BTB_POZ_ZBTB_KLHL-like"/>
    <property type="match status" value="1"/>
</dbReference>
<organism evidence="3 4">
    <name type="scientific">Ascochyta lentis</name>
    <dbReference type="NCBI Taxonomy" id="205686"/>
    <lineage>
        <taxon>Eukaryota</taxon>
        <taxon>Fungi</taxon>
        <taxon>Dikarya</taxon>
        <taxon>Ascomycota</taxon>
        <taxon>Pezizomycotina</taxon>
        <taxon>Dothideomycetes</taxon>
        <taxon>Pleosporomycetidae</taxon>
        <taxon>Pleosporales</taxon>
        <taxon>Pleosporineae</taxon>
        <taxon>Didymellaceae</taxon>
        <taxon>Ascochyta</taxon>
    </lineage>
</organism>
<dbReference type="InterPro" id="IPR000210">
    <property type="entry name" value="BTB/POZ_dom"/>
</dbReference>
<evidence type="ECO:0000313" key="4">
    <source>
        <dbReference type="Proteomes" id="UP000651452"/>
    </source>
</evidence>
<feature type="region of interest" description="Disordered" evidence="1">
    <location>
        <begin position="1"/>
        <end position="20"/>
    </location>
</feature>
<evidence type="ECO:0000313" key="3">
    <source>
        <dbReference type="EMBL" id="KAF9698375.1"/>
    </source>
</evidence>
<dbReference type="EMBL" id="RZGK01000006">
    <property type="protein sequence ID" value="KAF9698375.1"/>
    <property type="molecule type" value="Genomic_DNA"/>
</dbReference>
<proteinExistence type="predicted"/>
<comment type="caution">
    <text evidence="3">The sequence shown here is derived from an EMBL/GenBank/DDBJ whole genome shotgun (WGS) entry which is preliminary data.</text>
</comment>
<sequence length="325" mass="35807">MTTGVAPADPTLPQSSPATLPDRQQTVVLHDGGDVVLVVGEAGGIQQPIQASKTAMSMASPVWKAMFSHVWAEHEASEISLPDDDVEAMLLVLRIAHLRFQDLPSKGLFPLNSLLNLAVVCDKYDLVHLVRPFLDLYGWAKPASTVYEHNTDPVWLFIDWTFGYSGDFTFRAEYFAANMSMGPDGVPVVARQPFPKYMPPGLLDKITEIRLGALSANNLYPQRPQAESLTMSVQSFSNLFSTLEIRTHESHDYSALSDRARTVQSQRSYSSQVISRKDFVGSGITEHRACGEVIDVAARAKQICSQLPSPVLEEHRVHMAAQAAK</sequence>
<gene>
    <name evidence="3" type="ORF">EKO04_003701</name>
</gene>
<dbReference type="AlphaFoldDB" id="A0A8H7J897"/>
<dbReference type="SUPFAM" id="SSF54695">
    <property type="entry name" value="POZ domain"/>
    <property type="match status" value="1"/>
</dbReference>
<dbReference type="Gene3D" id="3.30.710.10">
    <property type="entry name" value="Potassium Channel Kv1.1, Chain A"/>
    <property type="match status" value="1"/>
</dbReference>
<dbReference type="Pfam" id="PF00651">
    <property type="entry name" value="BTB"/>
    <property type="match status" value="1"/>
</dbReference>
<reference evidence="3" key="1">
    <citation type="submission" date="2018-12" db="EMBL/GenBank/DDBJ databases">
        <authorList>
            <person name="Syme R.A."/>
            <person name="Farfan-Caceres L."/>
            <person name="Lichtenzveig J."/>
        </authorList>
    </citation>
    <scope>NUCLEOTIDE SEQUENCE</scope>
    <source>
        <strain evidence="3">Al4</strain>
    </source>
</reference>
<dbReference type="SMART" id="SM00225">
    <property type="entry name" value="BTB"/>
    <property type="match status" value="1"/>
</dbReference>
<dbReference type="InterPro" id="IPR011333">
    <property type="entry name" value="SKP1/BTB/POZ_sf"/>
</dbReference>
<dbReference type="Proteomes" id="UP000651452">
    <property type="component" value="Unassembled WGS sequence"/>
</dbReference>
<protein>
    <recommendedName>
        <fullName evidence="2">BTB domain-containing protein</fullName>
    </recommendedName>
</protein>
<dbReference type="OrthoDB" id="5275938at2759"/>
<reference evidence="3" key="2">
    <citation type="submission" date="2020-09" db="EMBL/GenBank/DDBJ databases">
        <title>Reference genome assembly for Australian Ascochyta lentis isolate Al4.</title>
        <authorList>
            <person name="Lee R.C."/>
            <person name="Farfan-Caceres L.M."/>
            <person name="Debler J.W."/>
            <person name="Williams A.H."/>
            <person name="Henares B.M."/>
        </authorList>
    </citation>
    <scope>NUCLEOTIDE SEQUENCE</scope>
    <source>
        <strain evidence="3">Al4</strain>
    </source>
</reference>
<accession>A0A8H7J897</accession>
<keyword evidence="4" id="KW-1185">Reference proteome</keyword>
<feature type="domain" description="BTB" evidence="2">
    <location>
        <begin position="33"/>
        <end position="105"/>
    </location>
</feature>
<evidence type="ECO:0000259" key="2">
    <source>
        <dbReference type="PROSITE" id="PS50097"/>
    </source>
</evidence>
<dbReference type="PROSITE" id="PS50097">
    <property type="entry name" value="BTB"/>
    <property type="match status" value="1"/>
</dbReference>
<evidence type="ECO:0000256" key="1">
    <source>
        <dbReference type="SAM" id="MobiDB-lite"/>
    </source>
</evidence>